<organism evidence="2 3">
    <name type="scientific">Treponema bryantii</name>
    <dbReference type="NCBI Taxonomy" id="163"/>
    <lineage>
        <taxon>Bacteria</taxon>
        <taxon>Pseudomonadati</taxon>
        <taxon>Spirochaetota</taxon>
        <taxon>Spirochaetia</taxon>
        <taxon>Spirochaetales</taxon>
        <taxon>Treponemataceae</taxon>
        <taxon>Treponema</taxon>
    </lineage>
</organism>
<evidence type="ECO:0000313" key="3">
    <source>
        <dbReference type="Proteomes" id="UP000182360"/>
    </source>
</evidence>
<dbReference type="PANTHER" id="PTHR35024">
    <property type="entry name" value="HYPOTHETICAL CYTOSOLIC PROTEIN"/>
    <property type="match status" value="1"/>
</dbReference>
<dbReference type="PANTHER" id="PTHR35024:SF4">
    <property type="entry name" value="POLYMER-FORMING CYTOSKELETAL PROTEIN"/>
    <property type="match status" value="1"/>
</dbReference>
<dbReference type="OrthoDB" id="350528at2"/>
<accession>A0A1H9AHS1</accession>
<dbReference type="Proteomes" id="UP000182360">
    <property type="component" value="Unassembled WGS sequence"/>
</dbReference>
<dbReference type="eggNOG" id="COG1664">
    <property type="taxonomic scope" value="Bacteria"/>
</dbReference>
<dbReference type="Pfam" id="PF04519">
    <property type="entry name" value="Bactofilin"/>
    <property type="match status" value="1"/>
</dbReference>
<evidence type="ECO:0000256" key="1">
    <source>
        <dbReference type="ARBA" id="ARBA00044755"/>
    </source>
</evidence>
<dbReference type="EMBL" id="FOFU01000001">
    <property type="protein sequence ID" value="SEP76031.1"/>
    <property type="molecule type" value="Genomic_DNA"/>
</dbReference>
<protein>
    <submittedName>
        <fullName evidence="2">Protein CcmA, bactofilin family</fullName>
    </submittedName>
</protein>
<dbReference type="InterPro" id="IPR007607">
    <property type="entry name" value="BacA/B"/>
</dbReference>
<dbReference type="STRING" id="163.SAMN04487775_104153"/>
<sequence length="143" mass="15424">MADKNEIEKKNITVFGEETEFDGVLEFSDRLVITGKFSGKINAPAGDLEIAKNAVCKVDKIDANSIIVAGGDVNGDMNAAERVEICSGSKVIGNITTARIRIANNVEFSGDVNMLDKEPEVDLFSVASSEYKQAMLIHSDVIK</sequence>
<dbReference type="AlphaFoldDB" id="A0A1H9AHS1"/>
<dbReference type="RefSeq" id="WP_074640289.1">
    <property type="nucleotide sequence ID" value="NZ_AP025286.1"/>
</dbReference>
<gene>
    <name evidence="2" type="ORF">SAMN04487977_101337</name>
</gene>
<reference evidence="2 3" key="1">
    <citation type="submission" date="2016-10" db="EMBL/GenBank/DDBJ databases">
        <authorList>
            <person name="de Groot N.N."/>
        </authorList>
    </citation>
    <scope>NUCLEOTIDE SEQUENCE [LARGE SCALE GENOMIC DNA]</scope>
    <source>
        <strain evidence="2 3">B25</strain>
    </source>
</reference>
<keyword evidence="3" id="KW-1185">Reference proteome</keyword>
<evidence type="ECO:0000313" key="2">
    <source>
        <dbReference type="EMBL" id="SEP76031.1"/>
    </source>
</evidence>
<proteinExistence type="inferred from homology"/>
<name>A0A1H9AHS1_9SPIR</name>
<comment type="similarity">
    <text evidence="1">Belongs to the bactofilin family.</text>
</comment>